<keyword evidence="4 9" id="KW-0547">Nucleotide-binding</keyword>
<dbReference type="InterPro" id="IPR033708">
    <property type="entry name" value="Anticodon_Ile_BEm"/>
</dbReference>
<dbReference type="HAMAP" id="MF_02002">
    <property type="entry name" value="Ile_tRNA_synth_type1"/>
    <property type="match status" value="1"/>
</dbReference>
<dbReference type="CDD" id="cd07960">
    <property type="entry name" value="Anticodon_Ia_Ile_BEm"/>
    <property type="match status" value="1"/>
</dbReference>
<dbReference type="InterPro" id="IPR001412">
    <property type="entry name" value="aa-tRNA-synth_I_CS"/>
</dbReference>
<evidence type="ECO:0000256" key="8">
    <source>
        <dbReference type="ARBA" id="ARBA00032665"/>
    </source>
</evidence>
<dbReference type="GO" id="GO:0032543">
    <property type="term" value="P:mitochondrial translation"/>
    <property type="evidence" value="ECO:0007669"/>
    <property type="project" value="TreeGrafter"/>
</dbReference>
<dbReference type="PROSITE" id="PS00178">
    <property type="entry name" value="AA_TRNA_LIGASE_I"/>
    <property type="match status" value="1"/>
</dbReference>
<dbReference type="Gene3D" id="3.90.740.10">
    <property type="entry name" value="Valyl/Leucyl/Isoleucyl-tRNA synthetase, editing domain"/>
    <property type="match status" value="1"/>
</dbReference>
<evidence type="ECO:0000256" key="7">
    <source>
        <dbReference type="ARBA" id="ARBA00023146"/>
    </source>
</evidence>
<dbReference type="GO" id="GO:0002161">
    <property type="term" value="F:aminoacyl-tRNA deacylase activity"/>
    <property type="evidence" value="ECO:0007669"/>
    <property type="project" value="InterPro"/>
</dbReference>
<dbReference type="InterPro" id="IPR002300">
    <property type="entry name" value="aa-tRNA-synth_Ia"/>
</dbReference>
<reference evidence="12" key="1">
    <citation type="submission" date="2022-11" db="UniProtKB">
        <authorList>
            <consortium name="EnsemblMetazoa"/>
        </authorList>
    </citation>
    <scope>IDENTIFICATION</scope>
</reference>
<dbReference type="Gene3D" id="3.40.50.620">
    <property type="entry name" value="HUPs"/>
    <property type="match status" value="2"/>
</dbReference>
<dbReference type="PANTHER" id="PTHR42765:SF1">
    <property type="entry name" value="ISOLEUCINE--TRNA LIGASE, MITOCHONDRIAL"/>
    <property type="match status" value="1"/>
</dbReference>
<feature type="domain" description="Methionyl/Valyl/Leucyl/Isoleucyl-tRNA synthetase anticodon-binding" evidence="11">
    <location>
        <begin position="721"/>
        <end position="837"/>
    </location>
</feature>
<comment type="similarity">
    <text evidence="1 9">Belongs to the class-I aminoacyl-tRNA synthetase family.</text>
</comment>
<evidence type="ECO:0000259" key="10">
    <source>
        <dbReference type="Pfam" id="PF00133"/>
    </source>
</evidence>
<dbReference type="Gene3D" id="1.10.10.830">
    <property type="entry name" value="Ile-tRNA synthetase CP2 domain-like"/>
    <property type="match status" value="1"/>
</dbReference>
<dbReference type="SUPFAM" id="SSF47323">
    <property type="entry name" value="Anticodon-binding domain of a subclass of class I aminoacyl-tRNA synthetases"/>
    <property type="match status" value="1"/>
</dbReference>
<dbReference type="InterPro" id="IPR009008">
    <property type="entry name" value="Val/Leu/Ile-tRNA-synth_edit"/>
</dbReference>
<accession>A0A913ZD54</accession>
<dbReference type="Gene3D" id="1.10.730.20">
    <property type="match status" value="1"/>
</dbReference>
<dbReference type="EnsemblMetazoa" id="XM_038192937.1">
    <property type="protein sequence ID" value="XP_038048865.1"/>
    <property type="gene ID" value="LOC119722689"/>
</dbReference>
<dbReference type="SUPFAM" id="SSF50677">
    <property type="entry name" value="ValRS/IleRS/LeuRS editing domain"/>
    <property type="match status" value="1"/>
</dbReference>
<organism evidence="12 13">
    <name type="scientific">Patiria miniata</name>
    <name type="common">Bat star</name>
    <name type="synonym">Asterina miniata</name>
    <dbReference type="NCBI Taxonomy" id="46514"/>
    <lineage>
        <taxon>Eukaryota</taxon>
        <taxon>Metazoa</taxon>
        <taxon>Echinodermata</taxon>
        <taxon>Eleutherozoa</taxon>
        <taxon>Asterozoa</taxon>
        <taxon>Asteroidea</taxon>
        <taxon>Valvatacea</taxon>
        <taxon>Valvatida</taxon>
        <taxon>Asterinidae</taxon>
        <taxon>Patiria</taxon>
    </lineage>
</organism>
<keyword evidence="13" id="KW-1185">Reference proteome</keyword>
<dbReference type="Pfam" id="PF08264">
    <property type="entry name" value="Anticodon_1"/>
    <property type="match status" value="1"/>
</dbReference>
<dbReference type="GO" id="GO:0005524">
    <property type="term" value="F:ATP binding"/>
    <property type="evidence" value="ECO:0007669"/>
    <property type="project" value="UniProtKB-KW"/>
</dbReference>
<evidence type="ECO:0000313" key="12">
    <source>
        <dbReference type="EnsemblMetazoa" id="XP_038048865.1"/>
    </source>
</evidence>
<dbReference type="PANTHER" id="PTHR42765">
    <property type="entry name" value="SOLEUCYL-TRNA SYNTHETASE"/>
    <property type="match status" value="1"/>
</dbReference>
<proteinExistence type="inferred from homology"/>
<dbReference type="GO" id="GO:0000049">
    <property type="term" value="F:tRNA binding"/>
    <property type="evidence" value="ECO:0007669"/>
    <property type="project" value="InterPro"/>
</dbReference>
<dbReference type="OMA" id="HCWRCKT"/>
<dbReference type="InterPro" id="IPR002301">
    <property type="entry name" value="Ile-tRNA-ligase"/>
</dbReference>
<keyword evidence="7 9" id="KW-0030">Aminoacyl-tRNA synthetase</keyword>
<dbReference type="EC" id="6.1.1.5" evidence="2"/>
<dbReference type="InterPro" id="IPR009080">
    <property type="entry name" value="tRNAsynth_Ia_anticodon-bd"/>
</dbReference>
<evidence type="ECO:0000256" key="4">
    <source>
        <dbReference type="ARBA" id="ARBA00022741"/>
    </source>
</evidence>
<evidence type="ECO:0000256" key="9">
    <source>
        <dbReference type="RuleBase" id="RU363035"/>
    </source>
</evidence>
<protein>
    <recommendedName>
        <fullName evidence="2">isoleucine--tRNA ligase</fullName>
        <ecNumber evidence="2">6.1.1.5</ecNumber>
    </recommendedName>
    <alternativeName>
        <fullName evidence="8">Isoleucyl-tRNA synthetase</fullName>
    </alternativeName>
</protein>
<evidence type="ECO:0000256" key="6">
    <source>
        <dbReference type="ARBA" id="ARBA00022917"/>
    </source>
</evidence>
<evidence type="ECO:0000256" key="1">
    <source>
        <dbReference type="ARBA" id="ARBA00005594"/>
    </source>
</evidence>
<evidence type="ECO:0000259" key="11">
    <source>
        <dbReference type="Pfam" id="PF08264"/>
    </source>
</evidence>
<name>A0A913ZD54_PATMI</name>
<feature type="domain" description="Aminoacyl-tRNA synthetase class Ia" evidence="10">
    <location>
        <begin position="68"/>
        <end position="672"/>
    </location>
</feature>
<dbReference type="FunFam" id="1.10.10.830:FF:000002">
    <property type="entry name" value="Isoleucine--tRNA ligase, mitochondrial"/>
    <property type="match status" value="1"/>
</dbReference>
<dbReference type="AlphaFoldDB" id="A0A913ZD54"/>
<dbReference type="GO" id="GO:0005739">
    <property type="term" value="C:mitochondrion"/>
    <property type="evidence" value="ECO:0007669"/>
    <property type="project" value="TreeGrafter"/>
</dbReference>
<dbReference type="NCBIfam" id="TIGR00392">
    <property type="entry name" value="ileS"/>
    <property type="match status" value="1"/>
</dbReference>
<evidence type="ECO:0000256" key="3">
    <source>
        <dbReference type="ARBA" id="ARBA00022598"/>
    </source>
</evidence>
<dbReference type="Proteomes" id="UP000887568">
    <property type="component" value="Unplaced"/>
</dbReference>
<dbReference type="OrthoDB" id="10264412at2759"/>
<dbReference type="Pfam" id="PF00133">
    <property type="entry name" value="tRNA-synt_1"/>
    <property type="match status" value="1"/>
</dbReference>
<evidence type="ECO:0000313" key="13">
    <source>
        <dbReference type="Proteomes" id="UP000887568"/>
    </source>
</evidence>
<dbReference type="PRINTS" id="PR00984">
    <property type="entry name" value="TRNASYNTHILE"/>
</dbReference>
<dbReference type="InterPro" id="IPR023585">
    <property type="entry name" value="Ile-tRNA-ligase_type1"/>
</dbReference>
<sequence length="975" mass="110269">MLRICWKTWGSPLKLKNCIMVRGKRYFSSKKYADTLNLPKTTFELWGAGKREEDIRRVCGFSELYSWQRKQETGKAFCLHDGPPYANGDPHIGHALNKILKDVINRYKLLRGYRVHYKPGWDCHGLPIELKALSEKEEDFRKLSPPEIRRKARNFAAKAIDRQMEAFKKWGIMAEWESGCYYTFDKEYEASQLRIFHQMYQKGFIYRDLKPVNWSPSSRTALAEAELEYNPNHVSPSIYVKFPVSKLPGKLAEYSTNLHAAIWTTTPWTIPANEAICYMPAKDYSVVRCAETGENLLLAAERVEEMAEILGKKFERIVSFGGSELEGGSCFHPTISGKTVPLLPAAHVKMSMGTGLVHTAPAHGPEDYGIAVQFNLPLHCTVDEDGIFSPEVGQDLAGKNVLTEANDIVIEMLRCNGSLLKQSNYVHSYPYDWRTKQPIIIRPSKQWFINTGAIKDRALECLENVEMLPSHALNSMRTYLDGRTFWCISRQRVWGVPIPVFYNKETDEPLLTSESVSHVTSLIEKHGSDCWWNLPVEELLPDSLIPKSGSKSKDFVKGEDILDIWFDSGSSWSHVLKDSDEQADLYLEGEDQYGAWFQTSLLTSVAVKDRAPYRSLLVHGFTLDGEGRKMSKSLGNVVDPDVVVSGGKNKKTDPVYGADVLRWRLAESSWLTRVQVGPELFAMTNQNILKIRNTIRYFLGNLYDFDPTSDLRPHADLLPIDKYMLHLLHDYGSKVATAYDSYEFGEITAKVTELIHGKISAFYLDTMKDRLYCEAYDSLERRSCQSVLHHLLEVIVRSIAPITPHLAEEAFMHRPDAVSVFKTGWFHCDSSWHQPELAAVLGALCSVRETFLAAIHAPRSREYDVTVCTNDIQLLGYLQALQEETTSSTSHLSELMMASFTTVAMEMERSPTEGSIQVAGSVGVPSTNGVTSSAEYSLLIQPASHHHCKRCRKRTAEMPNQPCSRCLLAMSGGWE</sequence>
<dbReference type="RefSeq" id="XP_038048865.1">
    <property type="nucleotide sequence ID" value="XM_038192937.1"/>
</dbReference>
<dbReference type="GO" id="GO:0006428">
    <property type="term" value="P:isoleucyl-tRNA aminoacylation"/>
    <property type="evidence" value="ECO:0007669"/>
    <property type="project" value="InterPro"/>
</dbReference>
<dbReference type="FunFam" id="3.40.50.620:FF:000152">
    <property type="entry name" value="Isoleucine--tRNA ligase"/>
    <property type="match status" value="1"/>
</dbReference>
<dbReference type="InterPro" id="IPR014729">
    <property type="entry name" value="Rossmann-like_a/b/a_fold"/>
</dbReference>
<dbReference type="InterPro" id="IPR050081">
    <property type="entry name" value="Ile-tRNA_ligase"/>
</dbReference>
<dbReference type="GO" id="GO:0004822">
    <property type="term" value="F:isoleucine-tRNA ligase activity"/>
    <property type="evidence" value="ECO:0007669"/>
    <property type="project" value="UniProtKB-EC"/>
</dbReference>
<dbReference type="GeneID" id="119722689"/>
<keyword evidence="5 9" id="KW-0067">ATP-binding</keyword>
<keyword evidence="3 9" id="KW-0436">Ligase</keyword>
<dbReference type="InterPro" id="IPR013155">
    <property type="entry name" value="M/V/L/I-tRNA-synth_anticd-bd"/>
</dbReference>
<dbReference type="FunFam" id="3.90.740.10:FF:000009">
    <property type="entry name" value="Isoleucyl-tRNA synthetase 2, mitochondrial"/>
    <property type="match status" value="1"/>
</dbReference>
<dbReference type="SUPFAM" id="SSF52374">
    <property type="entry name" value="Nucleotidylyl transferase"/>
    <property type="match status" value="1"/>
</dbReference>
<evidence type="ECO:0000256" key="2">
    <source>
        <dbReference type="ARBA" id="ARBA00013165"/>
    </source>
</evidence>
<keyword evidence="6 9" id="KW-0648">Protein biosynthesis</keyword>
<evidence type="ECO:0000256" key="5">
    <source>
        <dbReference type="ARBA" id="ARBA00022840"/>
    </source>
</evidence>